<organism evidence="12 13">
    <name type="scientific">Xylaria arbuscula</name>
    <dbReference type="NCBI Taxonomy" id="114810"/>
    <lineage>
        <taxon>Eukaryota</taxon>
        <taxon>Fungi</taxon>
        <taxon>Dikarya</taxon>
        <taxon>Ascomycota</taxon>
        <taxon>Pezizomycotina</taxon>
        <taxon>Sordariomycetes</taxon>
        <taxon>Xylariomycetidae</taxon>
        <taxon>Xylariales</taxon>
        <taxon>Xylariaceae</taxon>
        <taxon>Xylaria</taxon>
    </lineage>
</organism>
<reference evidence="12" key="1">
    <citation type="submission" date="2022-07" db="EMBL/GenBank/DDBJ databases">
        <title>Genome Sequence of Xylaria arbuscula.</title>
        <authorList>
            <person name="Buettner E."/>
        </authorList>
    </citation>
    <scope>NUCLEOTIDE SEQUENCE</scope>
    <source>
        <strain evidence="12">VT107</strain>
    </source>
</reference>
<name>A0A9W8TQF2_9PEZI</name>
<dbReference type="Proteomes" id="UP001148614">
    <property type="component" value="Unassembled WGS sequence"/>
</dbReference>
<feature type="compositionally biased region" description="Polar residues" evidence="10">
    <location>
        <begin position="113"/>
        <end position="126"/>
    </location>
</feature>
<evidence type="ECO:0000256" key="10">
    <source>
        <dbReference type="SAM" id="MobiDB-lite"/>
    </source>
</evidence>
<keyword evidence="13" id="KW-1185">Reference proteome</keyword>
<dbReference type="GO" id="GO:0008270">
    <property type="term" value="F:zinc ion binding"/>
    <property type="evidence" value="ECO:0007669"/>
    <property type="project" value="UniProtKB-KW"/>
</dbReference>
<dbReference type="GO" id="GO:0071248">
    <property type="term" value="P:cellular response to metal ion"/>
    <property type="evidence" value="ECO:0007669"/>
    <property type="project" value="UniProtKB-ARBA"/>
</dbReference>
<evidence type="ECO:0000256" key="7">
    <source>
        <dbReference type="ARBA" id="ARBA00023163"/>
    </source>
</evidence>
<dbReference type="GO" id="GO:0005634">
    <property type="term" value="C:nucleus"/>
    <property type="evidence" value="ECO:0007669"/>
    <property type="project" value="UniProtKB-SubCell"/>
</dbReference>
<dbReference type="Gene3D" id="3.30.160.60">
    <property type="entry name" value="Classic Zinc Finger"/>
    <property type="match status" value="2"/>
</dbReference>
<dbReference type="Pfam" id="PF00096">
    <property type="entry name" value="zf-C2H2"/>
    <property type="match status" value="2"/>
</dbReference>
<keyword evidence="7" id="KW-0804">Transcription</keyword>
<feature type="region of interest" description="Disordered" evidence="10">
    <location>
        <begin position="68"/>
        <end position="126"/>
    </location>
</feature>
<dbReference type="VEuPathDB" id="FungiDB:F4678DRAFT_266140"/>
<dbReference type="PANTHER" id="PTHR24388:SF54">
    <property type="entry name" value="PROTEIN ESCARGOT"/>
    <property type="match status" value="1"/>
</dbReference>
<feature type="domain" description="C2H2-type" evidence="11">
    <location>
        <begin position="232"/>
        <end position="259"/>
    </location>
</feature>
<dbReference type="PROSITE" id="PS00028">
    <property type="entry name" value="ZINC_FINGER_C2H2_1"/>
    <property type="match status" value="2"/>
</dbReference>
<dbReference type="InterPro" id="IPR036236">
    <property type="entry name" value="Znf_C2H2_sf"/>
</dbReference>
<evidence type="ECO:0000256" key="6">
    <source>
        <dbReference type="ARBA" id="ARBA00023015"/>
    </source>
</evidence>
<dbReference type="SUPFAM" id="SSF57667">
    <property type="entry name" value="beta-beta-alpha zinc fingers"/>
    <property type="match status" value="2"/>
</dbReference>
<evidence type="ECO:0000256" key="5">
    <source>
        <dbReference type="ARBA" id="ARBA00022833"/>
    </source>
</evidence>
<evidence type="ECO:0000256" key="4">
    <source>
        <dbReference type="ARBA" id="ARBA00022771"/>
    </source>
</evidence>
<keyword evidence="8" id="KW-0539">Nucleus</keyword>
<proteinExistence type="predicted"/>
<gene>
    <name evidence="12" type="ORF">NPX13_g551</name>
</gene>
<keyword evidence="3" id="KW-0677">Repeat</keyword>
<comment type="caution">
    <text evidence="12">The sequence shown here is derived from an EMBL/GenBank/DDBJ whole genome shotgun (WGS) entry which is preliminary data.</text>
</comment>
<dbReference type="InterPro" id="IPR050527">
    <property type="entry name" value="Snail/Krueppel_Znf"/>
</dbReference>
<feature type="compositionally biased region" description="Basic and acidic residues" evidence="10">
    <location>
        <begin position="1"/>
        <end position="11"/>
    </location>
</feature>
<evidence type="ECO:0000313" key="12">
    <source>
        <dbReference type="EMBL" id="KAJ3580012.1"/>
    </source>
</evidence>
<keyword evidence="4 9" id="KW-0863">Zinc-finger</keyword>
<keyword evidence="6" id="KW-0805">Transcription regulation</keyword>
<dbReference type="SMART" id="SM00355">
    <property type="entry name" value="ZnF_C2H2"/>
    <property type="match status" value="2"/>
</dbReference>
<comment type="subcellular location">
    <subcellularLocation>
        <location evidence="1">Nucleus</location>
    </subcellularLocation>
</comment>
<feature type="compositionally biased region" description="Basic and acidic residues" evidence="10">
    <location>
        <begin position="76"/>
        <end position="85"/>
    </location>
</feature>
<dbReference type="PROSITE" id="PS50157">
    <property type="entry name" value="ZINC_FINGER_C2H2_2"/>
    <property type="match status" value="2"/>
</dbReference>
<feature type="domain" description="C2H2-type" evidence="11">
    <location>
        <begin position="205"/>
        <end position="232"/>
    </location>
</feature>
<evidence type="ECO:0000259" key="11">
    <source>
        <dbReference type="PROSITE" id="PS50157"/>
    </source>
</evidence>
<sequence length="348" mass="38713">MSEPPSRELSDQARPLAAALIRPQQRYPSPPGQEARGRERRRTPLDCDILSDAVSSASIVDENITYAAHGNSPRPEAQDSSHDDVTGQGDLDIPDADSSNRSPSRSLHLPPKASQQNQPTASNAGCNDSAVSYSLSLSIVSQLRTPSHSPHNWLLSQEIPSQPPRRRIRSVSNIPNNIIALRLANPEYQLQGLDTVKSPRGLATFQCRLCPKRFTRAYHLRSHLRTHTERPFVCTICGKSFARQHDRKQHEGLHSGEKVFVCRGDLSDGNPWGCGRRFATVDALGRHFQSEAGRVCLKSLWDEENCERNQGKDVQEHPTNLKSCPSPSEVFTLPVRLLEQYPALAQMN</sequence>
<protein>
    <recommendedName>
        <fullName evidence="11">C2H2-type domain-containing protein</fullName>
    </recommendedName>
</protein>
<evidence type="ECO:0000256" key="1">
    <source>
        <dbReference type="ARBA" id="ARBA00004123"/>
    </source>
</evidence>
<dbReference type="PANTHER" id="PTHR24388">
    <property type="entry name" value="ZINC FINGER PROTEIN"/>
    <property type="match status" value="1"/>
</dbReference>
<dbReference type="GO" id="GO:0000978">
    <property type="term" value="F:RNA polymerase II cis-regulatory region sequence-specific DNA binding"/>
    <property type="evidence" value="ECO:0007669"/>
    <property type="project" value="TreeGrafter"/>
</dbReference>
<dbReference type="FunFam" id="3.30.160.60:FF:000181">
    <property type="entry name" value="C2H2 type zinc finger protein"/>
    <property type="match status" value="1"/>
</dbReference>
<evidence type="ECO:0000313" key="13">
    <source>
        <dbReference type="Proteomes" id="UP001148614"/>
    </source>
</evidence>
<feature type="region of interest" description="Disordered" evidence="10">
    <location>
        <begin position="1"/>
        <end position="48"/>
    </location>
</feature>
<dbReference type="AlphaFoldDB" id="A0A9W8TQF2"/>
<dbReference type="EMBL" id="JANPWZ010000036">
    <property type="protein sequence ID" value="KAJ3580012.1"/>
    <property type="molecule type" value="Genomic_DNA"/>
</dbReference>
<accession>A0A9W8TQF2</accession>
<dbReference type="InterPro" id="IPR013087">
    <property type="entry name" value="Znf_C2H2_type"/>
</dbReference>
<evidence type="ECO:0000256" key="8">
    <source>
        <dbReference type="ARBA" id="ARBA00023242"/>
    </source>
</evidence>
<keyword evidence="5" id="KW-0862">Zinc</keyword>
<evidence type="ECO:0000256" key="3">
    <source>
        <dbReference type="ARBA" id="ARBA00022737"/>
    </source>
</evidence>
<evidence type="ECO:0000256" key="9">
    <source>
        <dbReference type="PROSITE-ProRule" id="PRU00042"/>
    </source>
</evidence>
<keyword evidence="2" id="KW-0479">Metal-binding</keyword>
<dbReference type="FunFam" id="3.30.160.60:FF:000100">
    <property type="entry name" value="Zinc finger 45-like"/>
    <property type="match status" value="1"/>
</dbReference>
<dbReference type="GO" id="GO:0000981">
    <property type="term" value="F:DNA-binding transcription factor activity, RNA polymerase II-specific"/>
    <property type="evidence" value="ECO:0007669"/>
    <property type="project" value="TreeGrafter"/>
</dbReference>
<evidence type="ECO:0000256" key="2">
    <source>
        <dbReference type="ARBA" id="ARBA00022723"/>
    </source>
</evidence>